<dbReference type="Pfam" id="PF12867">
    <property type="entry name" value="DinB_2"/>
    <property type="match status" value="1"/>
</dbReference>
<reference evidence="3" key="1">
    <citation type="journal article" date="2019" name="Int. J. Syst. Evol. Microbiol.">
        <title>The Global Catalogue of Microorganisms (GCM) 10K type strain sequencing project: providing services to taxonomists for standard genome sequencing and annotation.</title>
        <authorList>
            <consortium name="The Broad Institute Genomics Platform"/>
            <consortium name="The Broad Institute Genome Sequencing Center for Infectious Disease"/>
            <person name="Wu L."/>
            <person name="Ma J."/>
        </authorList>
    </citation>
    <scope>NUCLEOTIDE SEQUENCE [LARGE SCALE GENOMIC DNA]</scope>
    <source>
        <strain evidence="3">CGMCC 1.18575</strain>
    </source>
</reference>
<name>A0ABW0I006_9BACL</name>
<evidence type="ECO:0000259" key="1">
    <source>
        <dbReference type="Pfam" id="PF12867"/>
    </source>
</evidence>
<dbReference type="Gene3D" id="1.20.120.450">
    <property type="entry name" value="dinb family like domain"/>
    <property type="match status" value="1"/>
</dbReference>
<comment type="caution">
    <text evidence="2">The sequence shown here is derived from an EMBL/GenBank/DDBJ whole genome shotgun (WGS) entry which is preliminary data.</text>
</comment>
<feature type="domain" description="DinB-like" evidence="1">
    <location>
        <begin position="30"/>
        <end position="164"/>
    </location>
</feature>
<dbReference type="EMBL" id="JBHSMI010000052">
    <property type="protein sequence ID" value="MFC5405905.1"/>
    <property type="molecule type" value="Genomic_DNA"/>
</dbReference>
<dbReference type="RefSeq" id="WP_378137611.1">
    <property type="nucleotide sequence ID" value="NZ_JBHSMI010000052.1"/>
</dbReference>
<dbReference type="SUPFAM" id="SSF109854">
    <property type="entry name" value="DinB/YfiT-like putative metalloenzymes"/>
    <property type="match status" value="1"/>
</dbReference>
<dbReference type="InterPro" id="IPR024775">
    <property type="entry name" value="DinB-like"/>
</dbReference>
<dbReference type="Proteomes" id="UP001596113">
    <property type="component" value="Unassembled WGS sequence"/>
</dbReference>
<accession>A0ABW0I006</accession>
<proteinExistence type="predicted"/>
<sequence length="174" mass="19593">MNHQPTQAEYNEHFHGYVKLVPQGDIRETLSRSLTSTLGTLSPLTEAQAGLRYAPDKWSIKEVLGHITDNERIMAYRLLRIARGDRTPLSGYDQDVLVPGANFDECPFGLLLEDYTLVRKSTLTLLQSLSEEAWSRSGIVNGNESTARAWAYIIAGHEIHHMNVLAERYLAAIR</sequence>
<gene>
    <name evidence="2" type="ORF">ACFPOF_24455</name>
</gene>
<dbReference type="InterPro" id="IPR034660">
    <property type="entry name" value="DinB/YfiT-like"/>
</dbReference>
<evidence type="ECO:0000313" key="3">
    <source>
        <dbReference type="Proteomes" id="UP001596113"/>
    </source>
</evidence>
<keyword evidence="3" id="KW-1185">Reference proteome</keyword>
<evidence type="ECO:0000313" key="2">
    <source>
        <dbReference type="EMBL" id="MFC5405905.1"/>
    </source>
</evidence>
<organism evidence="2 3">
    <name type="scientific">Cohnella soli</name>
    <dbReference type="NCBI Taxonomy" id="425005"/>
    <lineage>
        <taxon>Bacteria</taxon>
        <taxon>Bacillati</taxon>
        <taxon>Bacillota</taxon>
        <taxon>Bacilli</taxon>
        <taxon>Bacillales</taxon>
        <taxon>Paenibacillaceae</taxon>
        <taxon>Cohnella</taxon>
    </lineage>
</organism>
<protein>
    <submittedName>
        <fullName evidence="2">DinB family protein</fullName>
    </submittedName>
</protein>